<dbReference type="FunFam" id="3.20.20.80:FF:000120">
    <property type="entry name" value="Alpha-amylase A"/>
    <property type="match status" value="1"/>
</dbReference>
<evidence type="ECO:0000256" key="3">
    <source>
        <dbReference type="ARBA" id="ARBA00008061"/>
    </source>
</evidence>
<comment type="caution">
    <text evidence="19">The sequence shown here is derived from an EMBL/GenBank/DDBJ whole genome shotgun (WGS) entry which is preliminary data.</text>
</comment>
<feature type="active site" description="Proton donor" evidence="12">
    <location>
        <position position="254"/>
    </location>
</feature>
<feature type="binding site" evidence="15">
    <location>
        <position position="258"/>
    </location>
    <ligand>
        <name>substrate</name>
    </ligand>
</feature>
<evidence type="ECO:0000256" key="12">
    <source>
        <dbReference type="PIRSR" id="PIRSR001024-1"/>
    </source>
</evidence>
<evidence type="ECO:0000256" key="5">
    <source>
        <dbReference type="ARBA" id="ARBA00022723"/>
    </source>
</evidence>
<keyword evidence="9" id="KW-0325">Glycoprotein</keyword>
<keyword evidence="17" id="KW-0732">Signal</keyword>
<evidence type="ECO:0000256" key="2">
    <source>
        <dbReference type="ARBA" id="ARBA00001913"/>
    </source>
</evidence>
<name>A0A0G2E861_PHACM</name>
<dbReference type="Proteomes" id="UP000053317">
    <property type="component" value="Unassembled WGS sequence"/>
</dbReference>
<dbReference type="CDD" id="cd11319">
    <property type="entry name" value="AmyAc_euk_AmyA"/>
    <property type="match status" value="1"/>
</dbReference>
<evidence type="ECO:0000256" key="17">
    <source>
        <dbReference type="SAM" id="SignalP"/>
    </source>
</evidence>
<dbReference type="GO" id="GO:0004556">
    <property type="term" value="F:alpha-amylase activity"/>
    <property type="evidence" value="ECO:0007669"/>
    <property type="project" value="UniProtKB-EC"/>
</dbReference>
<dbReference type="GO" id="GO:0005509">
    <property type="term" value="F:calcium ion binding"/>
    <property type="evidence" value="ECO:0007669"/>
    <property type="project" value="InterPro"/>
</dbReference>
<evidence type="ECO:0000256" key="16">
    <source>
        <dbReference type="SAM" id="MobiDB-lite"/>
    </source>
</evidence>
<evidence type="ECO:0000256" key="11">
    <source>
        <dbReference type="ARBA" id="ARBA00023295"/>
    </source>
</evidence>
<evidence type="ECO:0000256" key="13">
    <source>
        <dbReference type="PIRSR" id="PIRSR001024-2"/>
    </source>
</evidence>
<keyword evidence="11" id="KW-0326">Glycosidase</keyword>
<dbReference type="EC" id="3.2.1.1" evidence="4"/>
<dbReference type="PIRSF" id="PIRSF001024">
    <property type="entry name" value="Alph-amyl_fung"/>
    <property type="match status" value="1"/>
</dbReference>
<evidence type="ECO:0000256" key="4">
    <source>
        <dbReference type="ARBA" id="ARBA00012595"/>
    </source>
</evidence>
<feature type="disulfide bond" evidence="14">
    <location>
        <begin position="49"/>
        <end position="56"/>
    </location>
</feature>
<dbReference type="InterPro" id="IPR015340">
    <property type="entry name" value="A_amylase_C_dom"/>
</dbReference>
<evidence type="ECO:0000256" key="14">
    <source>
        <dbReference type="PIRSR" id="PIRSR001024-4"/>
    </source>
</evidence>
<dbReference type="GO" id="GO:0016052">
    <property type="term" value="P:carbohydrate catabolic process"/>
    <property type="evidence" value="ECO:0007669"/>
    <property type="project" value="InterPro"/>
</dbReference>
<evidence type="ECO:0000313" key="19">
    <source>
        <dbReference type="EMBL" id="KKY18536.1"/>
    </source>
</evidence>
<feature type="compositionally biased region" description="Low complexity" evidence="16">
    <location>
        <begin position="501"/>
        <end position="524"/>
    </location>
</feature>
<dbReference type="AlphaFoldDB" id="A0A0G2E861"/>
<evidence type="ECO:0000256" key="6">
    <source>
        <dbReference type="ARBA" id="ARBA00022801"/>
    </source>
</evidence>
<dbReference type="Gene3D" id="3.20.20.80">
    <property type="entry name" value="Glycosidases"/>
    <property type="match status" value="1"/>
</dbReference>
<feature type="binding site" evidence="15">
    <location>
        <position position="101"/>
    </location>
    <ligand>
        <name>substrate</name>
    </ligand>
</feature>
<dbReference type="PANTHER" id="PTHR10357">
    <property type="entry name" value="ALPHA-AMYLASE FAMILY MEMBER"/>
    <property type="match status" value="1"/>
</dbReference>
<dbReference type="PANTHER" id="PTHR10357:SF208">
    <property type="entry name" value="ALPHA-AMYLASE"/>
    <property type="match status" value="1"/>
</dbReference>
<feature type="region of interest" description="Disordered" evidence="16">
    <location>
        <begin position="500"/>
        <end position="524"/>
    </location>
</feature>
<proteinExistence type="inferred from homology"/>
<keyword evidence="5" id="KW-0479">Metal-binding</keyword>
<dbReference type="InterPro" id="IPR013780">
    <property type="entry name" value="Glyco_hydro_b"/>
</dbReference>
<dbReference type="InterPro" id="IPR017853">
    <property type="entry name" value="GH"/>
</dbReference>
<dbReference type="Gene3D" id="2.60.40.1180">
    <property type="entry name" value="Golgi alpha-mannosidase II"/>
    <property type="match status" value="1"/>
</dbReference>
<keyword evidence="10" id="KW-0119">Carbohydrate metabolism</keyword>
<comment type="similarity">
    <text evidence="3">Belongs to the glycosyl hydrolase 13 family.</text>
</comment>
<feature type="site" description="Transition state stabilizer" evidence="13">
    <location>
        <position position="319"/>
    </location>
</feature>
<dbReference type="InterPro" id="IPR013777">
    <property type="entry name" value="A-amylase-like"/>
</dbReference>
<gene>
    <name evidence="19" type="ORF">UCRPC4_g04872</name>
</gene>
<accession>A0A0G2E861</accession>
<feature type="disulfide bond" evidence="14">
    <location>
        <begin position="174"/>
        <end position="188"/>
    </location>
</feature>
<feature type="disulfide bond" evidence="14">
    <location>
        <begin position="461"/>
        <end position="497"/>
    </location>
</feature>
<feature type="binding site" evidence="15">
    <location>
        <position position="319"/>
    </location>
    <ligand>
        <name>substrate</name>
    </ligand>
</feature>
<reference evidence="19 20" key="1">
    <citation type="submission" date="2015-05" db="EMBL/GenBank/DDBJ databases">
        <title>Distinctive expansion of gene families associated with plant cell wall degradation and secondary metabolism in the genomes of grapevine trunk pathogens.</title>
        <authorList>
            <person name="Lawrence D.P."/>
            <person name="Travadon R."/>
            <person name="Rolshausen P.E."/>
            <person name="Baumgartner K."/>
        </authorList>
    </citation>
    <scope>NUCLEOTIDE SEQUENCE [LARGE SCALE GENOMIC DNA]</scope>
    <source>
        <strain evidence="19">UCRPC4</strain>
    </source>
</reference>
<feature type="binding site" evidence="15">
    <location>
        <position position="366"/>
    </location>
    <ligand>
        <name>substrate</name>
    </ligand>
</feature>
<dbReference type="OrthoDB" id="204980at2759"/>
<evidence type="ECO:0000313" key="20">
    <source>
        <dbReference type="Proteomes" id="UP000053317"/>
    </source>
</evidence>
<keyword evidence="8 14" id="KW-1015">Disulfide bond</keyword>
<dbReference type="InterPro" id="IPR006047">
    <property type="entry name" value="GH13_cat_dom"/>
</dbReference>
<dbReference type="SUPFAM" id="SSF51445">
    <property type="entry name" value="(Trans)glycosidases"/>
    <property type="match status" value="1"/>
</dbReference>
<feature type="chain" id="PRO_5002543291" description="alpha-amylase" evidence="17">
    <location>
        <begin position="21"/>
        <end position="551"/>
    </location>
</feature>
<reference evidence="19 20" key="2">
    <citation type="submission" date="2015-05" db="EMBL/GenBank/DDBJ databases">
        <authorList>
            <person name="Morales-Cruz A."/>
            <person name="Amrine K.C."/>
            <person name="Cantu D."/>
        </authorList>
    </citation>
    <scope>NUCLEOTIDE SEQUENCE [LARGE SCALE GENOMIC DNA]</scope>
    <source>
        <strain evidence="19">UCRPC4</strain>
    </source>
</reference>
<evidence type="ECO:0000259" key="18">
    <source>
        <dbReference type="SMART" id="SM00642"/>
    </source>
</evidence>
<feature type="domain" description="Glycosyl hydrolase family 13 catalytic" evidence="18">
    <location>
        <begin position="33"/>
        <end position="391"/>
    </location>
</feature>
<evidence type="ECO:0000256" key="9">
    <source>
        <dbReference type="ARBA" id="ARBA00023180"/>
    </source>
</evidence>
<sequence length="551" mass="59890">MTLFKLSLLALTASVGLSHAASDDVWARQSIYQLITDRFARSNGSEEECSDIYRYCGGSWAGIVDKLDYIADMGFTAVQISPIVENLPNNTIYGEAFHGYWSQNNYALNSNFGDASDLKNLADELHKRDMYLLVDVVSNEMAYDIGNANMTSTTYIDYADFYPFNDESYYHSYCAITDWSNETMYTTCWLGTEGVATPTLILTNSSIAETQQQWVKELVANYSIDGIRLDGEKQIESGFIKPFVDAAGVYTMGEVSDGDATFVCDYQNLTAGLENYPLYYTIIRAFTAGQMSDLVGMIGDVRAACSDTQYLANFIENQDNERFASYTDDIELAKNAMAFTLTADGIPKIYYGSEQHLEGLDAPYNRQALWTTGYNTSAPLYILISKVNKLRNHAISVNSNFVSNTSSILYTDNSTYAARKGPNGVQIVSVLSNQGKNGEAYKLSVPGAGDEGLNMTEILGCTTVVTGSNGTIAVEMEAGAPPKIFFPTFNLNGSGLCGTESSKTTNSSATSSASGSSSPTSTSKSAATEQFKISAGWMTVGILSVAASFFL</sequence>
<evidence type="ECO:0000256" key="8">
    <source>
        <dbReference type="ARBA" id="ARBA00023157"/>
    </source>
</evidence>
<evidence type="ECO:0000256" key="10">
    <source>
        <dbReference type="ARBA" id="ARBA00023277"/>
    </source>
</evidence>
<dbReference type="EMBL" id="LCWF01000120">
    <property type="protein sequence ID" value="KKY18536.1"/>
    <property type="molecule type" value="Genomic_DNA"/>
</dbReference>
<evidence type="ECO:0000256" key="15">
    <source>
        <dbReference type="PIRSR" id="PIRSR001024-5"/>
    </source>
</evidence>
<dbReference type="Pfam" id="PF09260">
    <property type="entry name" value="A_amylase_dom_C"/>
    <property type="match status" value="1"/>
</dbReference>
<dbReference type="Pfam" id="PF00128">
    <property type="entry name" value="Alpha-amylase"/>
    <property type="match status" value="1"/>
</dbReference>
<keyword evidence="7" id="KW-0106">Calcium</keyword>
<comment type="catalytic activity">
    <reaction evidence="1">
        <text>Endohydrolysis of (1-&gt;4)-alpha-D-glucosidic linkages in polysaccharides containing three or more (1-&gt;4)-alpha-linked D-glucose units.</text>
        <dbReference type="EC" id="3.2.1.1"/>
    </reaction>
</comment>
<feature type="active site" description="Nucleophile" evidence="12">
    <location>
        <position position="230"/>
    </location>
</feature>
<feature type="disulfide bond" evidence="14">
    <location>
        <begin position="264"/>
        <end position="305"/>
    </location>
</feature>
<keyword evidence="20" id="KW-1185">Reference proteome</keyword>
<comment type="cofactor">
    <cofactor evidence="2">
        <name>Ca(2+)</name>
        <dbReference type="ChEBI" id="CHEBI:29108"/>
    </cofactor>
</comment>
<feature type="binding site" evidence="15">
    <location>
        <position position="228"/>
    </location>
    <ligand>
        <name>substrate</name>
    </ligand>
</feature>
<feature type="signal peptide" evidence="17">
    <location>
        <begin position="1"/>
        <end position="20"/>
    </location>
</feature>
<organism evidence="19 20">
    <name type="scientific">Phaeomoniella chlamydospora</name>
    <name type="common">Phaeoacremonium chlamydosporum</name>
    <dbReference type="NCBI Taxonomy" id="158046"/>
    <lineage>
        <taxon>Eukaryota</taxon>
        <taxon>Fungi</taxon>
        <taxon>Dikarya</taxon>
        <taxon>Ascomycota</taxon>
        <taxon>Pezizomycotina</taxon>
        <taxon>Eurotiomycetes</taxon>
        <taxon>Chaetothyriomycetidae</taxon>
        <taxon>Phaeomoniellales</taxon>
        <taxon>Phaeomoniellaceae</taxon>
        <taxon>Phaeomoniella</taxon>
    </lineage>
</organism>
<protein>
    <recommendedName>
        <fullName evidence="4">alpha-amylase</fullName>
        <ecNumber evidence="4">3.2.1.1</ecNumber>
    </recommendedName>
</protein>
<keyword evidence="6" id="KW-0378">Hydrolase</keyword>
<evidence type="ECO:0000256" key="1">
    <source>
        <dbReference type="ARBA" id="ARBA00000548"/>
    </source>
</evidence>
<dbReference type="SMART" id="SM00642">
    <property type="entry name" value="Aamy"/>
    <property type="match status" value="1"/>
</dbReference>
<evidence type="ECO:0000256" key="7">
    <source>
        <dbReference type="ARBA" id="ARBA00022837"/>
    </source>
</evidence>
<dbReference type="SUPFAM" id="SSF51011">
    <property type="entry name" value="Glycosyl hydrolase domain"/>
    <property type="match status" value="1"/>
</dbReference>